<keyword evidence="1 4" id="KW-0732">Signal</keyword>
<gene>
    <name evidence="5" type="primary">AVEN_123232_1</name>
    <name evidence="5" type="ORF">CDAR_511131</name>
</gene>
<keyword evidence="3" id="KW-0812">Transmembrane</keyword>
<dbReference type="Pfam" id="PF17064">
    <property type="entry name" value="QVR"/>
    <property type="match status" value="1"/>
</dbReference>
<evidence type="ECO:0000256" key="2">
    <source>
        <dbReference type="ARBA" id="ARBA00023180"/>
    </source>
</evidence>
<keyword evidence="2" id="KW-0325">Glycoprotein</keyword>
<reference evidence="5 6" key="1">
    <citation type="submission" date="2021-06" db="EMBL/GenBank/DDBJ databases">
        <title>Caerostris darwini draft genome.</title>
        <authorList>
            <person name="Kono N."/>
            <person name="Arakawa K."/>
        </authorList>
    </citation>
    <scope>NUCLEOTIDE SEQUENCE [LARGE SCALE GENOMIC DNA]</scope>
</reference>
<evidence type="ECO:0000313" key="5">
    <source>
        <dbReference type="EMBL" id="GIY28257.1"/>
    </source>
</evidence>
<sequence length="149" mass="16965">MAAHESFPSKFWLPLLFTTVFVIHTGSAIKCWDCNSHYDKNCADPFRNATFDLMDCNMRSLEHFPQQKATVCRKIIQKVRDDYRFVRGCGWLSSEKESTDCFKRAGTFNVLIQYCSCDKDGCNAAPSILQHSWIGLLAAVILSILMVVK</sequence>
<dbReference type="AlphaFoldDB" id="A0AAV4S759"/>
<dbReference type="PANTHER" id="PTHR33562">
    <property type="entry name" value="ATILLA, ISOFORM B-RELATED-RELATED"/>
    <property type="match status" value="1"/>
</dbReference>
<comment type="caution">
    <text evidence="5">The sequence shown here is derived from an EMBL/GenBank/DDBJ whole genome shotgun (WGS) entry which is preliminary data.</text>
</comment>
<dbReference type="SUPFAM" id="SSF57302">
    <property type="entry name" value="Snake toxin-like"/>
    <property type="match status" value="1"/>
</dbReference>
<dbReference type="Proteomes" id="UP001054837">
    <property type="component" value="Unassembled WGS sequence"/>
</dbReference>
<dbReference type="InterPro" id="IPR045860">
    <property type="entry name" value="Snake_toxin-like_sf"/>
</dbReference>
<dbReference type="PANTHER" id="PTHR33562:SF2">
    <property type="entry name" value="PROTEIN QUIVER"/>
    <property type="match status" value="1"/>
</dbReference>
<dbReference type="EMBL" id="BPLQ01007158">
    <property type="protein sequence ID" value="GIY28257.1"/>
    <property type="molecule type" value="Genomic_DNA"/>
</dbReference>
<feature type="signal peptide" evidence="4">
    <location>
        <begin position="1"/>
        <end position="28"/>
    </location>
</feature>
<dbReference type="GO" id="GO:0030431">
    <property type="term" value="P:sleep"/>
    <property type="evidence" value="ECO:0007669"/>
    <property type="project" value="InterPro"/>
</dbReference>
<keyword evidence="3" id="KW-0472">Membrane</keyword>
<dbReference type="InterPro" id="IPR050975">
    <property type="entry name" value="Sleep_regulator"/>
</dbReference>
<feature type="transmembrane region" description="Helical" evidence="3">
    <location>
        <begin position="128"/>
        <end position="148"/>
    </location>
</feature>
<protein>
    <submittedName>
        <fullName evidence="5">Protein quiver</fullName>
    </submittedName>
</protein>
<feature type="chain" id="PRO_5043596038" evidence="4">
    <location>
        <begin position="29"/>
        <end position="149"/>
    </location>
</feature>
<dbReference type="GO" id="GO:0032222">
    <property type="term" value="P:regulation of synaptic transmission, cholinergic"/>
    <property type="evidence" value="ECO:0007669"/>
    <property type="project" value="InterPro"/>
</dbReference>
<accession>A0AAV4S759</accession>
<evidence type="ECO:0000256" key="4">
    <source>
        <dbReference type="SAM" id="SignalP"/>
    </source>
</evidence>
<evidence type="ECO:0000256" key="3">
    <source>
        <dbReference type="SAM" id="Phobius"/>
    </source>
</evidence>
<name>A0AAV4S759_9ARAC</name>
<evidence type="ECO:0000256" key="1">
    <source>
        <dbReference type="ARBA" id="ARBA00022729"/>
    </source>
</evidence>
<organism evidence="5 6">
    <name type="scientific">Caerostris darwini</name>
    <dbReference type="NCBI Taxonomy" id="1538125"/>
    <lineage>
        <taxon>Eukaryota</taxon>
        <taxon>Metazoa</taxon>
        <taxon>Ecdysozoa</taxon>
        <taxon>Arthropoda</taxon>
        <taxon>Chelicerata</taxon>
        <taxon>Arachnida</taxon>
        <taxon>Araneae</taxon>
        <taxon>Araneomorphae</taxon>
        <taxon>Entelegynae</taxon>
        <taxon>Araneoidea</taxon>
        <taxon>Araneidae</taxon>
        <taxon>Caerostris</taxon>
    </lineage>
</organism>
<dbReference type="InterPro" id="IPR031424">
    <property type="entry name" value="QVR-like"/>
</dbReference>
<keyword evidence="3" id="KW-1133">Transmembrane helix</keyword>
<evidence type="ECO:0000313" key="6">
    <source>
        <dbReference type="Proteomes" id="UP001054837"/>
    </source>
</evidence>
<proteinExistence type="predicted"/>
<keyword evidence="6" id="KW-1185">Reference proteome</keyword>